<evidence type="ECO:0000313" key="2">
    <source>
        <dbReference type="Proteomes" id="UP000030008"/>
    </source>
</evidence>
<name>A0A099HZ03_CLOIN</name>
<organism evidence="1 2">
    <name type="scientific">Clostridium innocuum</name>
    <dbReference type="NCBI Taxonomy" id="1522"/>
    <lineage>
        <taxon>Bacteria</taxon>
        <taxon>Bacillati</taxon>
        <taxon>Bacillota</taxon>
        <taxon>Clostridia</taxon>
        <taxon>Eubacteriales</taxon>
        <taxon>Clostridiaceae</taxon>
        <taxon>Clostridium</taxon>
    </lineage>
</organism>
<proteinExistence type="predicted"/>
<reference evidence="1 2" key="1">
    <citation type="submission" date="2014-08" db="EMBL/GenBank/DDBJ databases">
        <title>Clostridium innocuum, an unnegligible vancomycin-resistant pathogen causing extra-intestinal infections.</title>
        <authorList>
            <person name="Feng Y."/>
            <person name="Chiu C.-H."/>
        </authorList>
    </citation>
    <scope>NUCLEOTIDE SEQUENCE [LARGE SCALE GENOMIC DNA]</scope>
    <source>
        <strain evidence="1 2">AN88</strain>
    </source>
</reference>
<comment type="caution">
    <text evidence="1">The sequence shown here is derived from an EMBL/GenBank/DDBJ whole genome shotgun (WGS) entry which is preliminary data.</text>
</comment>
<accession>A0A099HZ03</accession>
<dbReference type="Proteomes" id="UP000030008">
    <property type="component" value="Unassembled WGS sequence"/>
</dbReference>
<sequence>MNRNDGTCQVPKPMAKNASDVNFGTSASISQTIDMQSVAILYNTHAWQNLMIYEDENFQLLNTAIGHND</sequence>
<dbReference type="EMBL" id="JQIF01000436">
    <property type="protein sequence ID" value="KGJ50974.1"/>
    <property type="molecule type" value="Genomic_DNA"/>
</dbReference>
<evidence type="ECO:0000313" key="1">
    <source>
        <dbReference type="EMBL" id="KGJ50974.1"/>
    </source>
</evidence>
<gene>
    <name evidence="1" type="ORF">CIAN88_24070</name>
</gene>
<protein>
    <submittedName>
        <fullName evidence="1">Uncharacterized protein</fullName>
    </submittedName>
</protein>
<dbReference type="AlphaFoldDB" id="A0A099HZ03"/>